<protein>
    <submittedName>
        <fullName evidence="2">Uncharacterized protein</fullName>
    </submittedName>
</protein>
<gene>
    <name evidence="2" type="ORF">EAO28_24235</name>
</gene>
<reference evidence="2 3" key="1">
    <citation type="journal article" date="2019" name="Antimicrob. Agents Chemother.">
        <title>Applying Rapid Whole Genome Sequencing to Predict Phenotypic Antimicrobial Susceptibility Testing Results Among Carbapenem-Resistant Klebsiella pneumoniae Clinical Isolates.</title>
        <authorList>
            <person name="Tamma P.D."/>
            <person name="Fan Y."/>
            <person name="Bergman Y."/>
            <person name="Pertea G."/>
            <person name="Kazmi A."/>
            <person name="Lewis S."/>
            <person name="Carroll K.C."/>
            <person name="Schatz M.C."/>
            <person name="Timp W."/>
            <person name="Simner P.J."/>
        </authorList>
    </citation>
    <scope>NUCLEOTIDE SEQUENCE [LARGE SCALE GENOMIC DNA]</scope>
    <source>
        <strain evidence="2 3">KLPN_33</strain>
    </source>
</reference>
<evidence type="ECO:0000313" key="3">
    <source>
        <dbReference type="Proteomes" id="UP000272440"/>
    </source>
</evidence>
<evidence type="ECO:0000313" key="2">
    <source>
        <dbReference type="EMBL" id="RRE44018.1"/>
    </source>
</evidence>
<accession>A0A3P2EHU6</accession>
<dbReference type="EMBL" id="RCZY01000002">
    <property type="protein sequence ID" value="RRE44018.1"/>
    <property type="molecule type" value="Genomic_DNA"/>
</dbReference>
<organism evidence="2 3">
    <name type="scientific">Klebsiella pneumoniae</name>
    <dbReference type="NCBI Taxonomy" id="573"/>
    <lineage>
        <taxon>Bacteria</taxon>
        <taxon>Pseudomonadati</taxon>
        <taxon>Pseudomonadota</taxon>
        <taxon>Gammaproteobacteria</taxon>
        <taxon>Enterobacterales</taxon>
        <taxon>Enterobacteriaceae</taxon>
        <taxon>Klebsiella/Raoultella group</taxon>
        <taxon>Klebsiella</taxon>
        <taxon>Klebsiella pneumoniae complex</taxon>
    </lineage>
</organism>
<dbReference type="Proteomes" id="UP000272440">
    <property type="component" value="Unassembled WGS sequence"/>
</dbReference>
<evidence type="ECO:0000256" key="1">
    <source>
        <dbReference type="SAM" id="MobiDB-lite"/>
    </source>
</evidence>
<feature type="region of interest" description="Disordered" evidence="1">
    <location>
        <begin position="1"/>
        <end position="51"/>
    </location>
</feature>
<comment type="caution">
    <text evidence="2">The sequence shown here is derived from an EMBL/GenBank/DDBJ whole genome shotgun (WGS) entry which is preliminary data.</text>
</comment>
<dbReference type="AlphaFoldDB" id="A0A3P2EHU6"/>
<sequence>MNHPTLWGQSTALAGPTKGMNPPPNHVGRIRREPPSGTNTGTRPDCPAALRLPGLRKGRTRCQIT</sequence>
<name>A0A3P2EHU6_KLEPN</name>
<proteinExistence type="predicted"/>